<name>A0A839EK05_9HYPH</name>
<sequence length="33" mass="3642">MIVDATSGQNTAKHLINVVAPTILRRTFECLTK</sequence>
<keyword evidence="2" id="KW-1185">Reference proteome</keyword>
<evidence type="ECO:0000313" key="1">
    <source>
        <dbReference type="EMBL" id="MBA8879139.1"/>
    </source>
</evidence>
<protein>
    <submittedName>
        <fullName evidence="1">Uncharacterized protein</fullName>
    </submittedName>
</protein>
<dbReference type="EMBL" id="JACGXN010000003">
    <property type="protein sequence ID" value="MBA8879139.1"/>
    <property type="molecule type" value="Genomic_DNA"/>
</dbReference>
<reference evidence="1 2" key="1">
    <citation type="submission" date="2020-07" db="EMBL/GenBank/DDBJ databases">
        <title>Genomic Encyclopedia of Type Strains, Phase IV (KMG-V): Genome sequencing to study the core and pangenomes of soil and plant-associated prokaryotes.</title>
        <authorList>
            <person name="Whitman W."/>
        </authorList>
    </citation>
    <scope>NUCLEOTIDE SEQUENCE [LARGE SCALE GENOMIC DNA]</scope>
    <source>
        <strain evidence="1 2">AN3</strain>
    </source>
</reference>
<organism evidence="1 2">
    <name type="scientific">Phyllobacterium myrsinacearum</name>
    <dbReference type="NCBI Taxonomy" id="28101"/>
    <lineage>
        <taxon>Bacteria</taxon>
        <taxon>Pseudomonadati</taxon>
        <taxon>Pseudomonadota</taxon>
        <taxon>Alphaproteobacteria</taxon>
        <taxon>Hyphomicrobiales</taxon>
        <taxon>Phyllobacteriaceae</taxon>
        <taxon>Phyllobacterium</taxon>
    </lineage>
</organism>
<evidence type="ECO:0000313" key="2">
    <source>
        <dbReference type="Proteomes" id="UP000549052"/>
    </source>
</evidence>
<gene>
    <name evidence="1" type="ORF">FHW16_002857</name>
</gene>
<comment type="caution">
    <text evidence="1">The sequence shown here is derived from an EMBL/GenBank/DDBJ whole genome shotgun (WGS) entry which is preliminary data.</text>
</comment>
<dbReference type="Proteomes" id="UP000549052">
    <property type="component" value="Unassembled WGS sequence"/>
</dbReference>
<proteinExistence type="predicted"/>
<dbReference type="AlphaFoldDB" id="A0A839EK05"/>
<accession>A0A839EK05</accession>